<keyword evidence="1" id="KW-0732">Signal</keyword>
<dbReference type="EMBL" id="JBHTBQ010000044">
    <property type="protein sequence ID" value="MFC7421776.1"/>
    <property type="molecule type" value="Genomic_DNA"/>
</dbReference>
<evidence type="ECO:0000313" key="3">
    <source>
        <dbReference type="Proteomes" id="UP001596473"/>
    </source>
</evidence>
<evidence type="ECO:0000256" key="1">
    <source>
        <dbReference type="SAM" id="SignalP"/>
    </source>
</evidence>
<name>A0ABW2R1V7_9NEIS</name>
<sequence length="95" mass="10388">MRRMIPLLLLGLGLIQPPAYADINDILGLQQAINAFCGLKMNVILVDESHSNPPCIMSYSEGCEETQPDSPQSCQVVLKGQEDKNTEGKVVSVSW</sequence>
<organism evidence="2 3">
    <name type="scientific">Iodobacter arcticus</name>
    <dbReference type="NCBI Taxonomy" id="590593"/>
    <lineage>
        <taxon>Bacteria</taxon>
        <taxon>Pseudomonadati</taxon>
        <taxon>Pseudomonadota</taxon>
        <taxon>Betaproteobacteria</taxon>
        <taxon>Neisseriales</taxon>
        <taxon>Chitinibacteraceae</taxon>
        <taxon>Iodobacter</taxon>
    </lineage>
</organism>
<evidence type="ECO:0000313" key="2">
    <source>
        <dbReference type="EMBL" id="MFC7421776.1"/>
    </source>
</evidence>
<proteinExistence type="predicted"/>
<dbReference type="Proteomes" id="UP001596473">
    <property type="component" value="Unassembled WGS sequence"/>
</dbReference>
<reference evidence="3" key="1">
    <citation type="journal article" date="2019" name="Int. J. Syst. Evol. Microbiol.">
        <title>The Global Catalogue of Microorganisms (GCM) 10K type strain sequencing project: providing services to taxonomists for standard genome sequencing and annotation.</title>
        <authorList>
            <consortium name="The Broad Institute Genomics Platform"/>
            <consortium name="The Broad Institute Genome Sequencing Center for Infectious Disease"/>
            <person name="Wu L."/>
            <person name="Ma J."/>
        </authorList>
    </citation>
    <scope>NUCLEOTIDE SEQUENCE [LARGE SCALE GENOMIC DNA]</scope>
    <source>
        <strain evidence="3">CCUG 62945</strain>
    </source>
</reference>
<evidence type="ECO:0008006" key="4">
    <source>
        <dbReference type="Google" id="ProtNLM"/>
    </source>
</evidence>
<protein>
    <recommendedName>
        <fullName evidence="4">Secreted protein</fullName>
    </recommendedName>
</protein>
<gene>
    <name evidence="2" type="ORF">ACFQNF_18105</name>
</gene>
<comment type="caution">
    <text evidence="2">The sequence shown here is derived from an EMBL/GenBank/DDBJ whole genome shotgun (WGS) entry which is preliminary data.</text>
</comment>
<feature type="chain" id="PRO_5045575322" description="Secreted protein" evidence="1">
    <location>
        <begin position="22"/>
        <end position="95"/>
    </location>
</feature>
<feature type="signal peptide" evidence="1">
    <location>
        <begin position="1"/>
        <end position="21"/>
    </location>
</feature>
<accession>A0ABW2R1V7</accession>
<keyword evidence="3" id="KW-1185">Reference proteome</keyword>
<dbReference type="RefSeq" id="WP_380189352.1">
    <property type="nucleotide sequence ID" value="NZ_JBHTBQ010000044.1"/>
</dbReference>